<evidence type="ECO:0000313" key="2">
    <source>
        <dbReference type="EMBL" id="PIA13956.1"/>
    </source>
</evidence>
<gene>
    <name evidence="2" type="ORF">COEREDRAFT_10893</name>
</gene>
<keyword evidence="3" id="KW-1185">Reference proteome</keyword>
<evidence type="ECO:0000256" key="1">
    <source>
        <dbReference type="SAM" id="MobiDB-lite"/>
    </source>
</evidence>
<dbReference type="EMBL" id="KZ303524">
    <property type="protein sequence ID" value="PIA13956.1"/>
    <property type="molecule type" value="Genomic_DNA"/>
</dbReference>
<sequence>MSDSRLPGLKPQRRAGRDPISGGPPRLSAAWHYALGDDGSRHGKPEISLKQSELMRPIAWTVSDNGVFALILASASIPLKTQWRCKMRKRRRHALRAPWTKCVALGAAGRSKPGRRSRRAGGLTWSGASVEAGRLRRRPFRRWSMAARVAAPLQLSQTSRA</sequence>
<accession>A0A2G5B4M8</accession>
<feature type="region of interest" description="Disordered" evidence="1">
    <location>
        <begin position="1"/>
        <end position="25"/>
    </location>
</feature>
<name>A0A2G5B4M8_COERN</name>
<protein>
    <submittedName>
        <fullName evidence="2">Uncharacterized protein</fullName>
    </submittedName>
</protein>
<organism evidence="2 3">
    <name type="scientific">Coemansia reversa (strain ATCC 12441 / NRRL 1564)</name>
    <dbReference type="NCBI Taxonomy" id="763665"/>
    <lineage>
        <taxon>Eukaryota</taxon>
        <taxon>Fungi</taxon>
        <taxon>Fungi incertae sedis</taxon>
        <taxon>Zoopagomycota</taxon>
        <taxon>Kickxellomycotina</taxon>
        <taxon>Kickxellomycetes</taxon>
        <taxon>Kickxellales</taxon>
        <taxon>Kickxellaceae</taxon>
        <taxon>Coemansia</taxon>
    </lineage>
</organism>
<reference evidence="2 3" key="1">
    <citation type="journal article" date="2015" name="Genome Biol. Evol.">
        <title>Phylogenomic analyses indicate that early fungi evolved digesting cell walls of algal ancestors of land plants.</title>
        <authorList>
            <person name="Chang Y."/>
            <person name="Wang S."/>
            <person name="Sekimoto S."/>
            <person name="Aerts A.L."/>
            <person name="Choi C."/>
            <person name="Clum A."/>
            <person name="LaButti K.M."/>
            <person name="Lindquist E.A."/>
            <person name="Yee Ngan C."/>
            <person name="Ohm R.A."/>
            <person name="Salamov A.A."/>
            <person name="Grigoriev I.V."/>
            <person name="Spatafora J.W."/>
            <person name="Berbee M.L."/>
        </authorList>
    </citation>
    <scope>NUCLEOTIDE SEQUENCE [LARGE SCALE GENOMIC DNA]</scope>
    <source>
        <strain evidence="2 3">NRRL 1564</strain>
    </source>
</reference>
<proteinExistence type="predicted"/>
<dbReference type="Proteomes" id="UP000242474">
    <property type="component" value="Unassembled WGS sequence"/>
</dbReference>
<dbReference type="AlphaFoldDB" id="A0A2G5B4M8"/>
<evidence type="ECO:0000313" key="3">
    <source>
        <dbReference type="Proteomes" id="UP000242474"/>
    </source>
</evidence>